<dbReference type="PANTHER" id="PTHR24171:SF9">
    <property type="entry name" value="ANKYRIN REPEAT DOMAIN-CONTAINING PROTEIN 39"/>
    <property type="match status" value="1"/>
</dbReference>
<keyword evidence="2 3" id="KW-0040">ANK repeat</keyword>
<feature type="repeat" description="ANK" evidence="3">
    <location>
        <begin position="80"/>
        <end position="112"/>
    </location>
</feature>
<dbReference type="OMA" id="TARMFGK"/>
<dbReference type="GeneID" id="29118452"/>
<reference evidence="8" key="2">
    <citation type="journal article" date="2019" name="bioRxiv">
        <title>Genomics, evolutionary history and diagnostics of the Alternaria alternata species group including apple and Asian pear pathotypes.</title>
        <authorList>
            <person name="Armitage A.D."/>
            <person name="Cockerton H.M."/>
            <person name="Sreenivasaprasad S."/>
            <person name="Woodhall J.W."/>
            <person name="Lane C.R."/>
            <person name="Harrison R.J."/>
            <person name="Clarkson J.P."/>
        </authorList>
    </citation>
    <scope>NUCLEOTIDE SEQUENCE [LARGE SCALE GENOMIC DNA]</scope>
    <source>
        <strain evidence="8">FERA 1177</strain>
    </source>
</reference>
<feature type="compositionally biased region" description="Low complexity" evidence="4">
    <location>
        <begin position="14"/>
        <end position="31"/>
    </location>
</feature>
<keyword evidence="7" id="KW-1185">Reference proteome</keyword>
<evidence type="ECO:0000313" key="7">
    <source>
        <dbReference type="Proteomes" id="UP000077248"/>
    </source>
</evidence>
<dbReference type="PANTHER" id="PTHR24171">
    <property type="entry name" value="ANKYRIN REPEAT DOMAIN-CONTAINING PROTEIN 39-RELATED"/>
    <property type="match status" value="1"/>
</dbReference>
<dbReference type="InterPro" id="IPR002110">
    <property type="entry name" value="Ankyrin_rpt"/>
</dbReference>
<dbReference type="Pfam" id="PF12796">
    <property type="entry name" value="Ank_2"/>
    <property type="match status" value="1"/>
</dbReference>
<evidence type="ECO:0000256" key="4">
    <source>
        <dbReference type="SAM" id="MobiDB-lite"/>
    </source>
</evidence>
<dbReference type="SMART" id="SM00248">
    <property type="entry name" value="ANK"/>
    <property type="match status" value="2"/>
</dbReference>
<dbReference type="PROSITE" id="PS50297">
    <property type="entry name" value="ANK_REP_REGION"/>
    <property type="match status" value="2"/>
</dbReference>
<dbReference type="AlphaFoldDB" id="A0A177DVX5"/>
<evidence type="ECO:0000313" key="5">
    <source>
        <dbReference type="EMBL" id="OAG23340.1"/>
    </source>
</evidence>
<keyword evidence="1" id="KW-0677">Repeat</keyword>
<evidence type="ECO:0000313" key="8">
    <source>
        <dbReference type="Proteomes" id="UP000291422"/>
    </source>
</evidence>
<evidence type="ECO:0000256" key="1">
    <source>
        <dbReference type="ARBA" id="ARBA00022737"/>
    </source>
</evidence>
<dbReference type="VEuPathDB" id="FungiDB:CC77DRAFT_711078"/>
<gene>
    <name evidence="6" type="ORF">AA0117_g3755</name>
    <name evidence="5" type="ORF">CC77DRAFT_711078</name>
</gene>
<evidence type="ECO:0000256" key="3">
    <source>
        <dbReference type="PROSITE-ProRule" id="PRU00023"/>
    </source>
</evidence>
<accession>A0A177DVX5</accession>
<dbReference type="InterPro" id="IPR036770">
    <property type="entry name" value="Ankyrin_rpt-contain_sf"/>
</dbReference>
<dbReference type="Proteomes" id="UP000077248">
    <property type="component" value="Unassembled WGS sequence"/>
</dbReference>
<organism evidence="5 7">
    <name type="scientific">Alternaria alternata</name>
    <name type="common">Alternaria rot fungus</name>
    <name type="synonym">Torula alternata</name>
    <dbReference type="NCBI Taxonomy" id="5599"/>
    <lineage>
        <taxon>Eukaryota</taxon>
        <taxon>Fungi</taxon>
        <taxon>Dikarya</taxon>
        <taxon>Ascomycota</taxon>
        <taxon>Pezizomycotina</taxon>
        <taxon>Dothideomycetes</taxon>
        <taxon>Pleosporomycetidae</taxon>
        <taxon>Pleosporales</taxon>
        <taxon>Pleosporineae</taxon>
        <taxon>Pleosporaceae</taxon>
        <taxon>Alternaria</taxon>
        <taxon>Alternaria sect. Alternaria</taxon>
        <taxon>Alternaria alternata complex</taxon>
    </lineage>
</organism>
<dbReference type="PROSITE" id="PS50088">
    <property type="entry name" value="ANK_REPEAT"/>
    <property type="match status" value="2"/>
</dbReference>
<dbReference type="KEGG" id="aalt:CC77DRAFT_711078"/>
<feature type="repeat" description="ANK" evidence="3">
    <location>
        <begin position="113"/>
        <end position="145"/>
    </location>
</feature>
<dbReference type="EMBL" id="PDXD01000005">
    <property type="protein sequence ID" value="RYN79579.1"/>
    <property type="molecule type" value="Genomic_DNA"/>
</dbReference>
<feature type="region of interest" description="Disordered" evidence="4">
    <location>
        <begin position="1"/>
        <end position="42"/>
    </location>
</feature>
<dbReference type="Proteomes" id="UP000291422">
    <property type="component" value="Unassembled WGS sequence"/>
</dbReference>
<evidence type="ECO:0000313" key="6">
    <source>
        <dbReference type="EMBL" id="RYN79579.1"/>
    </source>
</evidence>
<protein>
    <submittedName>
        <fullName evidence="5">Ankyrin</fullName>
    </submittedName>
</protein>
<reference evidence="5 7" key="1">
    <citation type="submission" date="2016-05" db="EMBL/GenBank/DDBJ databases">
        <title>Comparative analysis of secretome profiles of manganese(II)-oxidizing ascomycete fungi.</title>
        <authorList>
            <consortium name="DOE Joint Genome Institute"/>
            <person name="Zeiner C.A."/>
            <person name="Purvine S.O."/>
            <person name="Zink E.M."/>
            <person name="Wu S."/>
            <person name="Pasa-Tolic L."/>
            <person name="Chaput D.L."/>
            <person name="Haridas S."/>
            <person name="Grigoriev I.V."/>
            <person name="Santelli C.M."/>
            <person name="Hansel C.M."/>
        </authorList>
    </citation>
    <scope>NUCLEOTIDE SEQUENCE [LARGE SCALE GENOMIC DNA]</scope>
    <source>
        <strain evidence="5 7">SRC1lrK2f</strain>
    </source>
</reference>
<sequence length="181" mass="18699">MPSYEESYGQQASQAAVTGTGATDTDGAVQAPPDSRSPSELPPAALDLAARLFDLARSGDTSTLSQYVSAGIPKNLTNASGDTLLMLASYHGNPETAKMLLDSGADANVLNGRGQSPIAGAVFKGYDDVVRVLYEGGADVEKGQPNAVDCARMFKRGNCLKLFGVEEGEGTVVDVDAHATS</sequence>
<proteinExistence type="predicted"/>
<evidence type="ECO:0000256" key="2">
    <source>
        <dbReference type="ARBA" id="ARBA00023043"/>
    </source>
</evidence>
<dbReference type="SUPFAM" id="SSF48403">
    <property type="entry name" value="Ankyrin repeat"/>
    <property type="match status" value="1"/>
</dbReference>
<dbReference type="EMBL" id="KV441473">
    <property type="protein sequence ID" value="OAG23340.1"/>
    <property type="molecule type" value="Genomic_DNA"/>
</dbReference>
<name>A0A177DVX5_ALTAL</name>
<reference evidence="6" key="3">
    <citation type="journal article" date="2019" name="J. ISSAAS">
        <title>Genomics, evolutionary history and diagnostics of the Alternaria alternata species group including apple and Asian pear pathotypes.</title>
        <authorList>
            <person name="Armitage A.D."/>
            <person name="Cockerton H.M."/>
            <person name="Sreenivasaprasad S."/>
            <person name="Woodhall J."/>
            <person name="Lane C."/>
            <person name="Harrison R.J."/>
            <person name="Clarkson J.P."/>
        </authorList>
    </citation>
    <scope>NUCLEOTIDE SEQUENCE</scope>
    <source>
        <strain evidence="6">FERA 1177</strain>
    </source>
</reference>
<dbReference type="RefSeq" id="XP_018388761.1">
    <property type="nucleotide sequence ID" value="XM_018532858.1"/>
</dbReference>
<dbReference type="Gene3D" id="1.25.40.20">
    <property type="entry name" value="Ankyrin repeat-containing domain"/>
    <property type="match status" value="1"/>
</dbReference>